<name>A0A563VRZ9_9CYAN</name>
<proteinExistence type="predicted"/>
<dbReference type="NCBIfam" id="TIGR02241">
    <property type="entry name" value="conserved hypothetical phage tail region protein"/>
    <property type="match status" value="1"/>
</dbReference>
<dbReference type="GO" id="GO:0005198">
    <property type="term" value="F:structural molecule activity"/>
    <property type="evidence" value="ECO:0007669"/>
    <property type="project" value="InterPro"/>
</dbReference>
<evidence type="ECO:0000313" key="1">
    <source>
        <dbReference type="EMBL" id="VEP14162.1"/>
    </source>
</evidence>
<evidence type="ECO:0000313" key="2">
    <source>
        <dbReference type="Proteomes" id="UP000320055"/>
    </source>
</evidence>
<dbReference type="OrthoDB" id="571709at2"/>
<sequence>MNQPISLMAGGFSIDLQLDGSNDRIDGIFKGCDGFDFTQEVIEFREVTNERWGKATKGRSRVIKIPGNVAGGNITLRRGMNLSKSFWLWFSLVQKGNWFEQRKTMFIYFNQENTPRSAFRFTEAWPTRCRIGEMETNASDIEIEEIEIAYEGFERISV</sequence>
<dbReference type="RefSeq" id="WP_144872542.1">
    <property type="nucleotide sequence ID" value="NZ_LR213988.1"/>
</dbReference>
<keyword evidence="2" id="KW-1185">Reference proteome</keyword>
<dbReference type="PANTHER" id="PTHR38009:SF1">
    <property type="entry name" value="CONSERVED HYPOTHETICAL PHAGE TAIL PROTEIN"/>
    <property type="match status" value="1"/>
</dbReference>
<dbReference type="Proteomes" id="UP000320055">
    <property type="component" value="Unassembled WGS sequence"/>
</dbReference>
<dbReference type="AlphaFoldDB" id="A0A563VRZ9"/>
<accession>A0A563VRZ9</accession>
<dbReference type="PANTHER" id="PTHR38009">
    <property type="entry name" value="CONSERVED HYPOTHETICAL PHAGE TAIL PROTEIN"/>
    <property type="match status" value="1"/>
</dbReference>
<dbReference type="InterPro" id="IPR011747">
    <property type="entry name" value="CHP02241"/>
</dbReference>
<gene>
    <name evidence="1" type="ORF">H1P_2450008</name>
</gene>
<dbReference type="Pfam" id="PF06841">
    <property type="entry name" value="Phage_T4_gp19"/>
    <property type="match status" value="1"/>
</dbReference>
<reference evidence="1 2" key="1">
    <citation type="submission" date="2019-01" db="EMBL/GenBank/DDBJ databases">
        <authorList>
            <person name="Brito A."/>
        </authorList>
    </citation>
    <scope>NUCLEOTIDE SEQUENCE [LARGE SCALE GENOMIC DNA]</scope>
    <source>
        <strain evidence="1">1</strain>
    </source>
</reference>
<dbReference type="InterPro" id="IPR010667">
    <property type="entry name" value="Phage_T4_Gp19"/>
</dbReference>
<organism evidence="1 2">
    <name type="scientific">Hyella patelloides LEGE 07179</name>
    <dbReference type="NCBI Taxonomy" id="945734"/>
    <lineage>
        <taxon>Bacteria</taxon>
        <taxon>Bacillati</taxon>
        <taxon>Cyanobacteriota</taxon>
        <taxon>Cyanophyceae</taxon>
        <taxon>Pleurocapsales</taxon>
        <taxon>Hyellaceae</taxon>
        <taxon>Hyella</taxon>
    </lineage>
</organism>
<dbReference type="EMBL" id="CAACVJ010000163">
    <property type="protein sequence ID" value="VEP14162.1"/>
    <property type="molecule type" value="Genomic_DNA"/>
</dbReference>
<protein>
    <submittedName>
        <fullName evidence="1">Phage tail protein</fullName>
    </submittedName>
</protein>